<dbReference type="SUPFAM" id="SSF50965">
    <property type="entry name" value="Galactose oxidase, central domain"/>
    <property type="match status" value="1"/>
</dbReference>
<dbReference type="Proteomes" id="UP001194696">
    <property type="component" value="Unassembled WGS sequence"/>
</dbReference>
<reference evidence="1 2" key="1">
    <citation type="journal article" date="2020" name="Fungal Divers.">
        <title>Resolving the Mortierellaceae phylogeny through synthesis of multi-gene phylogenetics and phylogenomics.</title>
        <authorList>
            <person name="Vandepol N."/>
            <person name="Liber J."/>
            <person name="Desiro A."/>
            <person name="Na H."/>
            <person name="Kennedy M."/>
            <person name="Barry K."/>
            <person name="Grigoriev I.V."/>
            <person name="Miller A.N."/>
            <person name="O'Donnell K."/>
            <person name="Stajich J.E."/>
            <person name="Bonito G."/>
        </authorList>
    </citation>
    <scope>NUCLEOTIDE SEQUENCE [LARGE SCALE GENOMIC DNA]</scope>
    <source>
        <strain evidence="1 2">AD045</strain>
    </source>
</reference>
<dbReference type="EMBL" id="JAAAIM010000326">
    <property type="protein sequence ID" value="KAG0289824.1"/>
    <property type="molecule type" value="Genomic_DNA"/>
</dbReference>
<gene>
    <name evidence="1" type="ORF">BGZ96_006693</name>
</gene>
<sequence>MFGYHLIWDPKVGQYNVDQNAWVASGMEFPAYDVQGIFAATDPTTGYIYITGGYTKYDQGRLAFVDKYHPSRPTESVTFIPFPAEGFLARRYIANVFCKPRGGILYFGGYDDLSNPITEANTTTVQN</sequence>
<evidence type="ECO:0000313" key="1">
    <source>
        <dbReference type="EMBL" id="KAG0289824.1"/>
    </source>
</evidence>
<name>A0ABQ7K203_9FUNG</name>
<organism evidence="1 2">
    <name type="scientific">Linnemannia gamsii</name>
    <dbReference type="NCBI Taxonomy" id="64522"/>
    <lineage>
        <taxon>Eukaryota</taxon>
        <taxon>Fungi</taxon>
        <taxon>Fungi incertae sedis</taxon>
        <taxon>Mucoromycota</taxon>
        <taxon>Mortierellomycotina</taxon>
        <taxon>Mortierellomycetes</taxon>
        <taxon>Mortierellales</taxon>
        <taxon>Mortierellaceae</taxon>
        <taxon>Linnemannia</taxon>
    </lineage>
</organism>
<dbReference type="InterPro" id="IPR011043">
    <property type="entry name" value="Gal_Oxase/kelch_b-propeller"/>
</dbReference>
<evidence type="ECO:0000313" key="2">
    <source>
        <dbReference type="Proteomes" id="UP001194696"/>
    </source>
</evidence>
<accession>A0ABQ7K203</accession>
<proteinExistence type="predicted"/>
<keyword evidence="2" id="KW-1185">Reference proteome</keyword>
<comment type="caution">
    <text evidence="1">The sequence shown here is derived from an EMBL/GenBank/DDBJ whole genome shotgun (WGS) entry which is preliminary data.</text>
</comment>
<protein>
    <submittedName>
        <fullName evidence="1">Uncharacterized protein</fullName>
    </submittedName>
</protein>